<keyword evidence="3" id="KW-1003">Cell membrane</keyword>
<comment type="subcellular location">
    <subcellularLocation>
        <location evidence="1">Cell membrane</location>
        <topology evidence="1">Lipid-anchor</topology>
    </subcellularLocation>
</comment>
<keyword evidence="4 7" id="KW-0732">Signal</keyword>
<accession>A0A1H8GK23</accession>
<dbReference type="SUPFAM" id="SSF53822">
    <property type="entry name" value="Periplasmic binding protein-like I"/>
    <property type="match status" value="1"/>
</dbReference>
<dbReference type="InterPro" id="IPR003760">
    <property type="entry name" value="PnrA-like"/>
</dbReference>
<dbReference type="InterPro" id="IPR050957">
    <property type="entry name" value="BMP_lipoprotein"/>
</dbReference>
<dbReference type="OrthoDB" id="9784230at2"/>
<dbReference type="InterPro" id="IPR028082">
    <property type="entry name" value="Peripla_BP_I"/>
</dbReference>
<gene>
    <name evidence="9" type="ORF">SAMN05444955_11194</name>
</gene>
<evidence type="ECO:0000256" key="1">
    <source>
        <dbReference type="ARBA" id="ARBA00004193"/>
    </source>
</evidence>
<feature type="domain" description="ABC transporter substrate-binding protein PnrA-like" evidence="8">
    <location>
        <begin position="41"/>
        <end position="340"/>
    </location>
</feature>
<dbReference type="PANTHER" id="PTHR34296">
    <property type="entry name" value="TRANSCRIPTIONAL ACTIVATOR PROTEIN MED"/>
    <property type="match status" value="1"/>
</dbReference>
<evidence type="ECO:0000256" key="3">
    <source>
        <dbReference type="ARBA" id="ARBA00022475"/>
    </source>
</evidence>
<feature type="chain" id="PRO_5039631938" evidence="7">
    <location>
        <begin position="21"/>
        <end position="349"/>
    </location>
</feature>
<keyword evidence="10" id="KW-1185">Reference proteome</keyword>
<evidence type="ECO:0000256" key="7">
    <source>
        <dbReference type="SAM" id="SignalP"/>
    </source>
</evidence>
<dbReference type="PROSITE" id="PS51257">
    <property type="entry name" value="PROKAR_LIPOPROTEIN"/>
    <property type="match status" value="1"/>
</dbReference>
<keyword evidence="6" id="KW-0449">Lipoprotein</keyword>
<organism evidence="9 10">
    <name type="scientific">Lihuaxuella thermophila</name>
    <dbReference type="NCBI Taxonomy" id="1173111"/>
    <lineage>
        <taxon>Bacteria</taxon>
        <taxon>Bacillati</taxon>
        <taxon>Bacillota</taxon>
        <taxon>Bacilli</taxon>
        <taxon>Bacillales</taxon>
        <taxon>Thermoactinomycetaceae</taxon>
        <taxon>Lihuaxuella</taxon>
    </lineage>
</organism>
<dbReference type="AlphaFoldDB" id="A0A1H8GK23"/>
<feature type="signal peptide" evidence="7">
    <location>
        <begin position="1"/>
        <end position="20"/>
    </location>
</feature>
<evidence type="ECO:0000313" key="10">
    <source>
        <dbReference type="Proteomes" id="UP000199695"/>
    </source>
</evidence>
<evidence type="ECO:0000256" key="2">
    <source>
        <dbReference type="ARBA" id="ARBA00008610"/>
    </source>
</evidence>
<protein>
    <submittedName>
        <fullName evidence="9">Basic membrane protein A</fullName>
    </submittedName>
</protein>
<keyword evidence="5" id="KW-0472">Membrane</keyword>
<dbReference type="CDD" id="cd06354">
    <property type="entry name" value="PBP1_PrnA-like"/>
    <property type="match status" value="1"/>
</dbReference>
<dbReference type="RefSeq" id="WP_089970010.1">
    <property type="nucleotide sequence ID" value="NZ_FOCQ01000011.1"/>
</dbReference>
<dbReference type="Gene3D" id="3.40.50.2300">
    <property type="match status" value="2"/>
</dbReference>
<evidence type="ECO:0000256" key="5">
    <source>
        <dbReference type="ARBA" id="ARBA00023136"/>
    </source>
</evidence>
<dbReference type="EMBL" id="FOCQ01000011">
    <property type="protein sequence ID" value="SEN44125.1"/>
    <property type="molecule type" value="Genomic_DNA"/>
</dbReference>
<name>A0A1H8GK23_9BACL</name>
<evidence type="ECO:0000256" key="6">
    <source>
        <dbReference type="ARBA" id="ARBA00023288"/>
    </source>
</evidence>
<comment type="similarity">
    <text evidence="2">Belongs to the BMP lipoprotein family.</text>
</comment>
<evidence type="ECO:0000259" key="8">
    <source>
        <dbReference type="Pfam" id="PF02608"/>
    </source>
</evidence>
<dbReference type="PANTHER" id="PTHR34296:SF2">
    <property type="entry name" value="ABC TRANSPORTER GUANOSINE-BINDING PROTEIN NUPN"/>
    <property type="match status" value="1"/>
</dbReference>
<evidence type="ECO:0000256" key="4">
    <source>
        <dbReference type="ARBA" id="ARBA00022729"/>
    </source>
</evidence>
<dbReference type="GO" id="GO:0005886">
    <property type="term" value="C:plasma membrane"/>
    <property type="evidence" value="ECO:0007669"/>
    <property type="project" value="UniProtKB-SubCell"/>
</dbReference>
<proteinExistence type="inferred from homology"/>
<sequence>MKRKRWAALVLSLMLLSAFGCTPPKQQGDKPTEGNKGNQFTVGMVTDTGGLNDESFNQTAWEGMKRAKRELDADIKALESKRDEDYIPNLTRFAREKRDIIWGVGFKFDKAIPEVARQFPDSQFGIVDSNLGGEIPNNVTAVTFKEEEGSFLAGVIAGLTTKTNKVGFIGGISSPLIKKFETGYRAGVYAVNPKATVQVAYAESFTDATKGRSLAQNMYNGGADIIYHASGGVGKGLFDEVKTRQKGKYWAIGVDMDQSRLAPDHTLTSMIKRVDVAVFNVTKAIKERKHEPGKEIKYGLKENGVGISENTRQHVTPEVLKRVEEYKNKIANGEIRVPATAQELTEFMR</sequence>
<evidence type="ECO:0000313" key="9">
    <source>
        <dbReference type="EMBL" id="SEN44125.1"/>
    </source>
</evidence>
<dbReference type="STRING" id="1173111.SAMN05444955_11194"/>
<dbReference type="Proteomes" id="UP000199695">
    <property type="component" value="Unassembled WGS sequence"/>
</dbReference>
<dbReference type="Pfam" id="PF02608">
    <property type="entry name" value="Bmp"/>
    <property type="match status" value="1"/>
</dbReference>
<reference evidence="9 10" key="1">
    <citation type="submission" date="2016-10" db="EMBL/GenBank/DDBJ databases">
        <authorList>
            <person name="de Groot N.N."/>
        </authorList>
    </citation>
    <scope>NUCLEOTIDE SEQUENCE [LARGE SCALE GENOMIC DNA]</scope>
    <source>
        <strain evidence="9 10">DSM 46701</strain>
    </source>
</reference>